<keyword evidence="2" id="KW-0472">Membrane</keyword>
<reference evidence="3 4" key="1">
    <citation type="submission" date="2023-08" db="EMBL/GenBank/DDBJ databases">
        <authorList>
            <person name="Folkvardsen B D."/>
            <person name="Norman A."/>
        </authorList>
    </citation>
    <scope>NUCLEOTIDE SEQUENCE [LARGE SCALE GENOMIC DNA]</scope>
    <source>
        <strain evidence="3 4">Mu0102</strain>
    </source>
</reference>
<evidence type="ECO:0000256" key="1">
    <source>
        <dbReference type="SAM" id="MobiDB-lite"/>
    </source>
</evidence>
<organism evidence="3 4">
    <name type="scientific">[Mycobacterium] holstebronense</name>
    <dbReference type="NCBI Taxonomy" id="3064288"/>
    <lineage>
        <taxon>Bacteria</taxon>
        <taxon>Bacillati</taxon>
        <taxon>Actinomycetota</taxon>
        <taxon>Actinomycetes</taxon>
        <taxon>Mycobacteriales</taxon>
        <taxon>Mycobacteriaceae</taxon>
        <taxon>Mycolicibacterium</taxon>
    </lineage>
</organism>
<dbReference type="RefSeq" id="WP_308483578.1">
    <property type="nucleotide sequence ID" value="NZ_OY726398.1"/>
</dbReference>
<dbReference type="EMBL" id="OY726398">
    <property type="protein sequence ID" value="CAJ1506181.1"/>
    <property type="molecule type" value="Genomic_DNA"/>
</dbReference>
<evidence type="ECO:0000256" key="2">
    <source>
        <dbReference type="SAM" id="Phobius"/>
    </source>
</evidence>
<protein>
    <submittedName>
        <fullName evidence="3">DUF2510 domain-containing protein</fullName>
    </submittedName>
</protein>
<keyword evidence="4" id="KW-1185">Reference proteome</keyword>
<keyword evidence="2" id="KW-1133">Transmembrane helix</keyword>
<evidence type="ECO:0000313" key="3">
    <source>
        <dbReference type="EMBL" id="CAJ1506181.1"/>
    </source>
</evidence>
<sequence length="163" mass="17407">MAPVAGRDPKKLVIGVLAAIVAIVLGGVVAYYVKSTHELATRNAEAISSARSSAAAAAAEAARKQVADDEKRSERKSAVDRIEQSVRSLAEQQMQDGLFDGPILKVSCDPVGGSTDDLSEQTTIFECFVANEDNGDGTLSGEKYHARMNWETEELTYGYGAPR</sequence>
<gene>
    <name evidence="3" type="ORF">MU0102_002684</name>
</gene>
<name>A0ABM9LX36_9MYCO</name>
<feature type="region of interest" description="Disordered" evidence="1">
    <location>
        <begin position="61"/>
        <end position="81"/>
    </location>
</feature>
<proteinExistence type="predicted"/>
<feature type="transmembrane region" description="Helical" evidence="2">
    <location>
        <begin position="12"/>
        <end position="33"/>
    </location>
</feature>
<accession>A0ABM9LX36</accession>
<dbReference type="Proteomes" id="UP001190464">
    <property type="component" value="Chromosome"/>
</dbReference>
<keyword evidence="2" id="KW-0812">Transmembrane</keyword>
<evidence type="ECO:0000313" key="4">
    <source>
        <dbReference type="Proteomes" id="UP001190464"/>
    </source>
</evidence>